<evidence type="ECO:0000256" key="6">
    <source>
        <dbReference type="ARBA" id="ARBA00022982"/>
    </source>
</evidence>
<evidence type="ECO:0000256" key="4">
    <source>
        <dbReference type="ARBA" id="ARBA00022630"/>
    </source>
</evidence>
<proteinExistence type="inferred from homology"/>
<dbReference type="InterPro" id="IPR001226">
    <property type="entry name" value="Flavodoxin_CS"/>
</dbReference>
<comment type="cofactor">
    <cofactor evidence="1 7">
        <name>FMN</name>
        <dbReference type="ChEBI" id="CHEBI:58210"/>
    </cofactor>
</comment>
<dbReference type="RefSeq" id="WP_154541432.1">
    <property type="nucleotide sequence ID" value="NZ_JAXDSU010000037.1"/>
</dbReference>
<evidence type="ECO:0000256" key="2">
    <source>
        <dbReference type="ARBA" id="ARBA00005267"/>
    </source>
</evidence>
<sequence>MKKVAVVYWSGTGNTEAMAEEISNELKSKDIEVELLGPSSFTKDDIEKYNGIAFGCPAMGSEELEETEFEPMFADIESSLSNKPVLLFGSYQWADGEWMQTWQERCEALNVNLVRDGLIAYDYPDDDALEECRQAADKLAESI</sequence>
<evidence type="ECO:0000259" key="8">
    <source>
        <dbReference type="PROSITE" id="PS50902"/>
    </source>
</evidence>
<dbReference type="PANTHER" id="PTHR32145:SF11">
    <property type="entry name" value="DIFLAVIN FLAVOPROTEIN A 2-RELATED"/>
    <property type="match status" value="1"/>
</dbReference>
<dbReference type="GO" id="GO:0009055">
    <property type="term" value="F:electron transfer activity"/>
    <property type="evidence" value="ECO:0007669"/>
    <property type="project" value="UniProtKB-UniRule"/>
</dbReference>
<dbReference type="NCBIfam" id="TIGR01753">
    <property type="entry name" value="flav_short"/>
    <property type="match status" value="1"/>
</dbReference>
<dbReference type="Pfam" id="PF00258">
    <property type="entry name" value="Flavodoxin_1"/>
    <property type="match status" value="1"/>
</dbReference>
<evidence type="ECO:0000313" key="10">
    <source>
        <dbReference type="Proteomes" id="UP000441925"/>
    </source>
</evidence>
<dbReference type="EMBL" id="VULQ01000010">
    <property type="protein sequence ID" value="MSS78389.1"/>
    <property type="molecule type" value="Genomic_DNA"/>
</dbReference>
<gene>
    <name evidence="9" type="ORF">FYJ26_08260</name>
</gene>
<feature type="domain" description="Flavodoxin-like" evidence="8">
    <location>
        <begin position="4"/>
        <end position="140"/>
    </location>
</feature>
<evidence type="ECO:0000256" key="5">
    <source>
        <dbReference type="ARBA" id="ARBA00022643"/>
    </source>
</evidence>
<dbReference type="PROSITE" id="PS50902">
    <property type="entry name" value="FLAVODOXIN_LIKE"/>
    <property type="match status" value="1"/>
</dbReference>
<dbReference type="PROSITE" id="PS00201">
    <property type="entry name" value="FLAVODOXIN"/>
    <property type="match status" value="1"/>
</dbReference>
<dbReference type="Proteomes" id="UP000441925">
    <property type="component" value="Unassembled WGS sequence"/>
</dbReference>
<keyword evidence="3 7" id="KW-0813">Transport</keyword>
<reference evidence="9 10" key="1">
    <citation type="submission" date="2019-08" db="EMBL/GenBank/DDBJ databases">
        <title>In-depth cultivation of the pig gut microbiome towards novel bacterial diversity and tailored functional studies.</title>
        <authorList>
            <person name="Wylensek D."/>
            <person name="Hitch T.C.A."/>
            <person name="Clavel T."/>
        </authorList>
    </citation>
    <scope>NUCLEOTIDE SEQUENCE [LARGE SCALE GENOMIC DNA]</scope>
    <source>
        <strain evidence="9 10">WCA-380-WT-2B</strain>
    </source>
</reference>
<name>A0A6N7VXE8_9FIRM</name>
<evidence type="ECO:0000256" key="1">
    <source>
        <dbReference type="ARBA" id="ARBA00001917"/>
    </source>
</evidence>
<comment type="caution">
    <text evidence="9">The sequence shown here is derived from an EMBL/GenBank/DDBJ whole genome shotgun (WGS) entry which is preliminary data.</text>
</comment>
<dbReference type="SUPFAM" id="SSF52218">
    <property type="entry name" value="Flavoproteins"/>
    <property type="match status" value="1"/>
</dbReference>
<keyword evidence="6 7" id="KW-0249">Electron transport</keyword>
<dbReference type="GO" id="GO:0010181">
    <property type="term" value="F:FMN binding"/>
    <property type="evidence" value="ECO:0007669"/>
    <property type="project" value="UniProtKB-UniRule"/>
</dbReference>
<dbReference type="Gene3D" id="3.40.50.360">
    <property type="match status" value="1"/>
</dbReference>
<accession>A0A6N7VXE8</accession>
<comment type="function">
    <text evidence="7">Low-potential electron donor to a number of redox enzymes.</text>
</comment>
<dbReference type="InterPro" id="IPR010087">
    <property type="entry name" value="Flav_short"/>
</dbReference>
<dbReference type="AlphaFoldDB" id="A0A6N7VXE8"/>
<dbReference type="InterPro" id="IPR029039">
    <property type="entry name" value="Flavoprotein-like_sf"/>
</dbReference>
<dbReference type="PANTHER" id="PTHR32145">
    <property type="entry name" value="DIFLAVIN FLAVOPROTEIN A 2-RELATED"/>
    <property type="match status" value="1"/>
</dbReference>
<dbReference type="InterPro" id="IPR051285">
    <property type="entry name" value="NADH_oxidoreductase_modular"/>
</dbReference>
<keyword evidence="4 7" id="KW-0285">Flavoprotein</keyword>
<evidence type="ECO:0000256" key="3">
    <source>
        <dbReference type="ARBA" id="ARBA00022448"/>
    </source>
</evidence>
<dbReference type="InterPro" id="IPR008254">
    <property type="entry name" value="Flavodoxin/NO_synth"/>
</dbReference>
<evidence type="ECO:0000256" key="7">
    <source>
        <dbReference type="RuleBase" id="RU367037"/>
    </source>
</evidence>
<dbReference type="GO" id="GO:0016651">
    <property type="term" value="F:oxidoreductase activity, acting on NAD(P)H"/>
    <property type="evidence" value="ECO:0007669"/>
    <property type="project" value="UniProtKB-ARBA"/>
</dbReference>
<comment type="similarity">
    <text evidence="2 7">Belongs to the flavodoxin family.</text>
</comment>
<keyword evidence="5 7" id="KW-0288">FMN</keyword>
<keyword evidence="10" id="KW-1185">Reference proteome</keyword>
<organism evidence="9 10">
    <name type="scientific">Anaerococcus porci</name>
    <dbReference type="NCBI Taxonomy" id="2652269"/>
    <lineage>
        <taxon>Bacteria</taxon>
        <taxon>Bacillati</taxon>
        <taxon>Bacillota</taxon>
        <taxon>Tissierellia</taxon>
        <taxon>Tissierellales</taxon>
        <taxon>Peptoniphilaceae</taxon>
        <taxon>Anaerococcus</taxon>
    </lineage>
</organism>
<evidence type="ECO:0000313" key="9">
    <source>
        <dbReference type="EMBL" id="MSS78389.1"/>
    </source>
</evidence>
<protein>
    <recommendedName>
        <fullName evidence="7">Flavodoxin</fullName>
    </recommendedName>
</protein>